<dbReference type="EMBL" id="KV423918">
    <property type="protein sequence ID" value="KZT62107.1"/>
    <property type="molecule type" value="Genomic_DNA"/>
</dbReference>
<gene>
    <name evidence="7" type="ORF">CALCODRAFT_420376</name>
</gene>
<keyword evidence="8" id="KW-1185">Reference proteome</keyword>
<dbReference type="GO" id="GO:0000785">
    <property type="term" value="C:chromatin"/>
    <property type="evidence" value="ECO:0007669"/>
    <property type="project" value="TreeGrafter"/>
</dbReference>
<accession>A0A165JPG6</accession>
<evidence type="ECO:0000256" key="1">
    <source>
        <dbReference type="ARBA" id="ARBA00022723"/>
    </source>
</evidence>
<feature type="non-terminal residue" evidence="7">
    <location>
        <position position="54"/>
    </location>
</feature>
<dbReference type="InterPro" id="IPR013087">
    <property type="entry name" value="Znf_C2H2_type"/>
</dbReference>
<dbReference type="AlphaFoldDB" id="A0A165JPG6"/>
<proteinExistence type="predicted"/>
<dbReference type="FunFam" id="3.30.160.60:FF:000072">
    <property type="entry name" value="zinc finger protein 143 isoform X1"/>
    <property type="match status" value="1"/>
</dbReference>
<dbReference type="OrthoDB" id="6365676at2759"/>
<keyword evidence="4" id="KW-0862">Zinc</keyword>
<evidence type="ECO:0000313" key="7">
    <source>
        <dbReference type="EMBL" id="KZT62107.1"/>
    </source>
</evidence>
<name>A0A165JPG6_9BASI</name>
<dbReference type="InParanoid" id="A0A165JPG6"/>
<dbReference type="InterPro" id="IPR036236">
    <property type="entry name" value="Znf_C2H2_sf"/>
</dbReference>
<keyword evidence="2" id="KW-0677">Repeat</keyword>
<dbReference type="PANTHER" id="PTHR14003">
    <property type="entry name" value="TRANSCRIPTIONAL REPRESSOR PROTEIN YY"/>
    <property type="match status" value="1"/>
</dbReference>
<evidence type="ECO:0000256" key="2">
    <source>
        <dbReference type="ARBA" id="ARBA00022737"/>
    </source>
</evidence>
<sequence>RKTHTCPHRWCSRTFTTAGHLNRHFKIHTGEKEHVCPWDGCGKRCGRLDNLVQQ</sequence>
<keyword evidence="1" id="KW-0479">Metal-binding</keyword>
<dbReference type="PANTHER" id="PTHR14003:SF19">
    <property type="entry name" value="YY2 TRANSCRIPTION FACTOR"/>
    <property type="match status" value="1"/>
</dbReference>
<dbReference type="GO" id="GO:0008270">
    <property type="term" value="F:zinc ion binding"/>
    <property type="evidence" value="ECO:0007669"/>
    <property type="project" value="UniProtKB-KW"/>
</dbReference>
<organism evidence="7 8">
    <name type="scientific">Calocera cornea HHB12733</name>
    <dbReference type="NCBI Taxonomy" id="1353952"/>
    <lineage>
        <taxon>Eukaryota</taxon>
        <taxon>Fungi</taxon>
        <taxon>Dikarya</taxon>
        <taxon>Basidiomycota</taxon>
        <taxon>Agaricomycotina</taxon>
        <taxon>Dacrymycetes</taxon>
        <taxon>Dacrymycetales</taxon>
        <taxon>Dacrymycetaceae</taxon>
        <taxon>Calocera</taxon>
    </lineage>
</organism>
<dbReference type="GO" id="GO:0000981">
    <property type="term" value="F:DNA-binding transcription factor activity, RNA polymerase II-specific"/>
    <property type="evidence" value="ECO:0007669"/>
    <property type="project" value="UniProtKB-ARBA"/>
</dbReference>
<evidence type="ECO:0000256" key="4">
    <source>
        <dbReference type="ARBA" id="ARBA00022833"/>
    </source>
</evidence>
<dbReference type="Gene3D" id="3.30.160.60">
    <property type="entry name" value="Classic Zinc Finger"/>
    <property type="match status" value="2"/>
</dbReference>
<dbReference type="SUPFAM" id="SSF57667">
    <property type="entry name" value="beta-beta-alpha zinc fingers"/>
    <property type="match status" value="1"/>
</dbReference>
<evidence type="ECO:0000256" key="5">
    <source>
        <dbReference type="PROSITE-ProRule" id="PRU00042"/>
    </source>
</evidence>
<dbReference type="STRING" id="1353952.A0A165JPG6"/>
<dbReference type="PROSITE" id="PS50157">
    <property type="entry name" value="ZINC_FINGER_C2H2_2"/>
    <property type="match status" value="1"/>
</dbReference>
<reference evidence="7 8" key="1">
    <citation type="journal article" date="2016" name="Mol. Biol. Evol.">
        <title>Comparative Genomics of Early-Diverging Mushroom-Forming Fungi Provides Insights into the Origins of Lignocellulose Decay Capabilities.</title>
        <authorList>
            <person name="Nagy L.G."/>
            <person name="Riley R."/>
            <person name="Tritt A."/>
            <person name="Adam C."/>
            <person name="Daum C."/>
            <person name="Floudas D."/>
            <person name="Sun H."/>
            <person name="Yadav J.S."/>
            <person name="Pangilinan J."/>
            <person name="Larsson K.H."/>
            <person name="Matsuura K."/>
            <person name="Barry K."/>
            <person name="Labutti K."/>
            <person name="Kuo R."/>
            <person name="Ohm R.A."/>
            <person name="Bhattacharya S.S."/>
            <person name="Shirouzu T."/>
            <person name="Yoshinaga Y."/>
            <person name="Martin F.M."/>
            <person name="Grigoriev I.V."/>
            <person name="Hibbett D.S."/>
        </authorList>
    </citation>
    <scope>NUCLEOTIDE SEQUENCE [LARGE SCALE GENOMIC DNA]</scope>
    <source>
        <strain evidence="7 8">HHB12733</strain>
    </source>
</reference>
<dbReference type="GO" id="GO:0031519">
    <property type="term" value="C:PcG protein complex"/>
    <property type="evidence" value="ECO:0007669"/>
    <property type="project" value="TreeGrafter"/>
</dbReference>
<dbReference type="GO" id="GO:0005667">
    <property type="term" value="C:transcription regulator complex"/>
    <property type="evidence" value="ECO:0007669"/>
    <property type="project" value="TreeGrafter"/>
</dbReference>
<feature type="non-terminal residue" evidence="7">
    <location>
        <position position="1"/>
    </location>
</feature>
<evidence type="ECO:0000259" key="6">
    <source>
        <dbReference type="PROSITE" id="PS50157"/>
    </source>
</evidence>
<dbReference type="GO" id="GO:0000978">
    <property type="term" value="F:RNA polymerase II cis-regulatory region sequence-specific DNA binding"/>
    <property type="evidence" value="ECO:0007669"/>
    <property type="project" value="TreeGrafter"/>
</dbReference>
<protein>
    <recommendedName>
        <fullName evidence="6">C2H2-type domain-containing protein</fullName>
    </recommendedName>
</protein>
<feature type="domain" description="C2H2-type" evidence="6">
    <location>
        <begin position="4"/>
        <end position="33"/>
    </location>
</feature>
<dbReference type="Pfam" id="PF00096">
    <property type="entry name" value="zf-C2H2"/>
    <property type="match status" value="1"/>
</dbReference>
<keyword evidence="3 5" id="KW-0863">Zinc-finger</keyword>
<evidence type="ECO:0000256" key="3">
    <source>
        <dbReference type="ARBA" id="ARBA00022771"/>
    </source>
</evidence>
<dbReference type="Proteomes" id="UP000076842">
    <property type="component" value="Unassembled WGS sequence"/>
</dbReference>
<dbReference type="PROSITE" id="PS00028">
    <property type="entry name" value="ZINC_FINGER_C2H2_1"/>
    <property type="match status" value="1"/>
</dbReference>
<evidence type="ECO:0000313" key="8">
    <source>
        <dbReference type="Proteomes" id="UP000076842"/>
    </source>
</evidence>